<feature type="signal peptide" evidence="2">
    <location>
        <begin position="1"/>
        <end position="25"/>
    </location>
</feature>
<dbReference type="PROSITE" id="PS51257">
    <property type="entry name" value="PROKAR_LIPOPROTEIN"/>
    <property type="match status" value="1"/>
</dbReference>
<evidence type="ECO:0000313" key="4">
    <source>
        <dbReference type="Proteomes" id="UP000812277"/>
    </source>
</evidence>
<organism evidence="3 4">
    <name type="scientific">Paenibacillus oenotherae</name>
    <dbReference type="NCBI Taxonomy" id="1435645"/>
    <lineage>
        <taxon>Bacteria</taxon>
        <taxon>Bacillati</taxon>
        <taxon>Bacillota</taxon>
        <taxon>Bacilli</taxon>
        <taxon>Bacillales</taxon>
        <taxon>Paenibacillaceae</taxon>
        <taxon>Paenibacillus</taxon>
    </lineage>
</organism>
<name>A0ABS7D6B2_9BACL</name>
<dbReference type="RefSeq" id="WP_219871946.1">
    <property type="nucleotide sequence ID" value="NZ_JAHZIJ010000004.1"/>
</dbReference>
<reference evidence="3 4" key="1">
    <citation type="submission" date="2021-07" db="EMBL/GenBank/DDBJ databases">
        <title>Paenibacillus radiodurans sp. nov., isolated from the southeastern edge of Tengger Desert.</title>
        <authorList>
            <person name="Zhang G."/>
        </authorList>
    </citation>
    <scope>NUCLEOTIDE SEQUENCE [LARGE SCALE GENOMIC DNA]</scope>
    <source>
        <strain evidence="3 4">DT7-4</strain>
    </source>
</reference>
<feature type="chain" id="PRO_5045802172" evidence="2">
    <location>
        <begin position="26"/>
        <end position="142"/>
    </location>
</feature>
<accession>A0ABS7D6B2</accession>
<sequence length="142" mass="15345">MRHHAAKVWLCMLLIIAISCQPAFAAKKSSDVKVKVTLVSVELVENNHVGNDWATAAAVNGKAMEEGGSQTFSIKSTGSFKLKASAEEQDKIPDTGSAEKSIKASSISGTKEYVLNVEVVENRGRYSGNTAHWKFTFKAEKA</sequence>
<keyword evidence="2" id="KW-0732">Signal</keyword>
<feature type="region of interest" description="Disordered" evidence="1">
    <location>
        <begin position="85"/>
        <end position="104"/>
    </location>
</feature>
<dbReference type="Proteomes" id="UP000812277">
    <property type="component" value="Unassembled WGS sequence"/>
</dbReference>
<evidence type="ECO:0000256" key="2">
    <source>
        <dbReference type="SAM" id="SignalP"/>
    </source>
</evidence>
<proteinExistence type="predicted"/>
<dbReference type="EMBL" id="JAHZIJ010000004">
    <property type="protein sequence ID" value="MBW7474698.1"/>
    <property type="molecule type" value="Genomic_DNA"/>
</dbReference>
<gene>
    <name evidence="3" type="ORF">K0T92_08065</name>
</gene>
<keyword evidence="4" id="KW-1185">Reference proteome</keyword>
<protein>
    <submittedName>
        <fullName evidence="3">Uncharacterized protein</fullName>
    </submittedName>
</protein>
<evidence type="ECO:0000313" key="3">
    <source>
        <dbReference type="EMBL" id="MBW7474698.1"/>
    </source>
</evidence>
<comment type="caution">
    <text evidence="3">The sequence shown here is derived from an EMBL/GenBank/DDBJ whole genome shotgun (WGS) entry which is preliminary data.</text>
</comment>
<evidence type="ECO:0000256" key="1">
    <source>
        <dbReference type="SAM" id="MobiDB-lite"/>
    </source>
</evidence>